<dbReference type="STRING" id="1121865.OMW_01050"/>
<evidence type="ECO:0000259" key="1">
    <source>
        <dbReference type="Pfam" id="PF01425"/>
    </source>
</evidence>
<evidence type="ECO:0000313" key="3">
    <source>
        <dbReference type="Proteomes" id="UP000014113"/>
    </source>
</evidence>
<accession>S0KRT6</accession>
<dbReference type="PANTHER" id="PTHR42678:SF34">
    <property type="entry name" value="OS04G0183300 PROTEIN"/>
    <property type="match status" value="1"/>
</dbReference>
<feature type="domain" description="Amidase" evidence="1">
    <location>
        <begin position="108"/>
        <end position="474"/>
    </location>
</feature>
<organism evidence="2 3">
    <name type="scientific">Enterococcus columbae DSM 7374 = ATCC 51263</name>
    <dbReference type="NCBI Taxonomy" id="1121865"/>
    <lineage>
        <taxon>Bacteria</taxon>
        <taxon>Bacillati</taxon>
        <taxon>Bacillota</taxon>
        <taxon>Bacilli</taxon>
        <taxon>Lactobacillales</taxon>
        <taxon>Enterococcaceae</taxon>
        <taxon>Enterococcus</taxon>
    </lineage>
</organism>
<dbReference type="SUPFAM" id="SSF75304">
    <property type="entry name" value="Amidase signature (AS) enzymes"/>
    <property type="match status" value="1"/>
</dbReference>
<keyword evidence="3" id="KW-1185">Reference proteome</keyword>
<dbReference type="InterPro" id="IPR036928">
    <property type="entry name" value="AS_sf"/>
</dbReference>
<gene>
    <name evidence="2" type="ORF">I568_01670</name>
</gene>
<dbReference type="InterPro" id="IPR023631">
    <property type="entry name" value="Amidase_dom"/>
</dbReference>
<dbReference type="PATRIC" id="fig|1121865.3.peg.1020"/>
<reference evidence="2 3" key="1">
    <citation type="submission" date="2013-03" db="EMBL/GenBank/DDBJ databases">
        <title>The Genome Sequence of Enterococcus columbae ATCC_51263 (PacBio/Illumina hybrid assembly).</title>
        <authorList>
            <consortium name="The Broad Institute Genomics Platform"/>
            <consortium name="The Broad Institute Genome Sequencing Center for Infectious Disease"/>
            <person name="Earl A."/>
            <person name="Russ C."/>
            <person name="Gilmore M."/>
            <person name="Surin D."/>
            <person name="Walker B."/>
            <person name="Young S."/>
            <person name="Zeng Q."/>
            <person name="Gargeya S."/>
            <person name="Fitzgerald M."/>
            <person name="Haas B."/>
            <person name="Abouelleil A."/>
            <person name="Allen A.W."/>
            <person name="Alvarado L."/>
            <person name="Arachchi H.M."/>
            <person name="Berlin A.M."/>
            <person name="Chapman S.B."/>
            <person name="Gainer-Dewar J."/>
            <person name="Goldberg J."/>
            <person name="Griggs A."/>
            <person name="Gujja S."/>
            <person name="Hansen M."/>
            <person name="Howarth C."/>
            <person name="Imamovic A."/>
            <person name="Ireland A."/>
            <person name="Larimer J."/>
            <person name="McCowan C."/>
            <person name="Murphy C."/>
            <person name="Pearson M."/>
            <person name="Poon T.W."/>
            <person name="Priest M."/>
            <person name="Roberts A."/>
            <person name="Saif S."/>
            <person name="Shea T."/>
            <person name="Sisk P."/>
            <person name="Sykes S."/>
            <person name="Wortman J."/>
            <person name="Nusbaum C."/>
            <person name="Birren B."/>
        </authorList>
    </citation>
    <scope>NUCLEOTIDE SEQUENCE [LARGE SCALE GENOMIC DNA]</scope>
    <source>
        <strain evidence="2 3">ATCC 51263</strain>
    </source>
</reference>
<name>S0KRT6_9ENTE</name>
<evidence type="ECO:0000313" key="2">
    <source>
        <dbReference type="EMBL" id="EOW80493.1"/>
    </source>
</evidence>
<dbReference type="EMBL" id="ASWJ01000008">
    <property type="protein sequence ID" value="EOW80493.1"/>
    <property type="molecule type" value="Genomic_DNA"/>
</dbReference>
<dbReference type="eggNOG" id="COG0154">
    <property type="taxonomic scope" value="Bacteria"/>
</dbReference>
<proteinExistence type="predicted"/>
<dbReference type="OrthoDB" id="9811471at2"/>
<dbReference type="Proteomes" id="UP000014113">
    <property type="component" value="Unassembled WGS sequence"/>
</dbReference>
<protein>
    <recommendedName>
        <fullName evidence="1">Amidase domain-containing protein</fullName>
    </recommendedName>
</protein>
<comment type="caution">
    <text evidence="2">The sequence shown here is derived from an EMBL/GenBank/DDBJ whole genome shotgun (WGS) entry which is preliminary data.</text>
</comment>
<dbReference type="Pfam" id="PF01425">
    <property type="entry name" value="Amidase"/>
    <property type="match status" value="1"/>
</dbReference>
<dbReference type="PANTHER" id="PTHR42678">
    <property type="entry name" value="AMIDASE"/>
    <property type="match status" value="1"/>
</dbReference>
<dbReference type="Gene3D" id="3.90.1300.10">
    <property type="entry name" value="Amidase signature (AS) domain"/>
    <property type="match status" value="1"/>
</dbReference>
<dbReference type="AlphaFoldDB" id="S0KRT6"/>
<dbReference type="RefSeq" id="WP_016183192.1">
    <property type="nucleotide sequence ID" value="NZ_JXKI01000001.1"/>
</dbReference>
<sequence>MRKKGLWLATGAAVLTASLAGYRFYKRKKALTHSEEKTQEGMDKITADFEADQELLQYENERLREVIETQLASIDRLAIRKKAKYILEKDVLTIQGFIQEGKLTYEELTAFYLDRMLAFDVCDSGLNAISEVNPHALAEARRCDEQKYLANNHPLFGIPVTYKENILTKDLATSAGTIAFSKYIGDEDAGIVQKLSSAGAILLGKTNLSELANFMDPTMPSGYSSKHGQTLNPYGPLRISPLGSSSGAGSSIAANIGAIAIGSETTGSITAPAAFQSLVGYKPSKGALPETGVFPLSSSLDVVGPITKTVKDAILVYNASSHLAKIDVLALKQASLAGMRIGLVKSDHPMQDELRQVLAALEAVVVDVEFDEQGIDNLQIINHDLFTDFKNFTTRYHYPIQNLADLVSFNQKNLQQNARYGQRLIEEASNYQTPDKLFITQQIELARKRLNQLRQAYQLSAFVSFNYDKVLLPAVGGYPELTVPFAFDAQGVPHGATFIGFKDEDAELLTLGYAFEQATKARRQPDLTLLAQIKSF</sequence>